<evidence type="ECO:0000256" key="2">
    <source>
        <dbReference type="ARBA" id="ARBA00022448"/>
    </source>
</evidence>
<keyword evidence="3 10" id="KW-0812">Transmembrane</keyword>
<proteinExistence type="predicted"/>
<reference evidence="11" key="1">
    <citation type="journal article" date="2020" name="mSystems">
        <title>Genome- and Community-Level Interaction Insights into Carbon Utilization and Element Cycling Functions of Hydrothermarchaeota in Hydrothermal Sediment.</title>
        <authorList>
            <person name="Zhou Z."/>
            <person name="Liu Y."/>
            <person name="Xu W."/>
            <person name="Pan J."/>
            <person name="Luo Z.H."/>
            <person name="Li M."/>
        </authorList>
    </citation>
    <scope>NUCLEOTIDE SEQUENCE [LARGE SCALE GENOMIC DNA]</scope>
    <source>
        <strain evidence="11">HyVt-19</strain>
    </source>
</reference>
<keyword evidence="6 10" id="KW-0472">Membrane</keyword>
<dbReference type="InterPro" id="IPR050368">
    <property type="entry name" value="ClC-type_chloride_channel"/>
</dbReference>
<dbReference type="EMBL" id="DQZW01000303">
    <property type="protein sequence ID" value="HDL90522.1"/>
    <property type="molecule type" value="Genomic_DNA"/>
</dbReference>
<comment type="caution">
    <text evidence="11">The sequence shown here is derived from an EMBL/GenBank/DDBJ whole genome shotgun (WGS) entry which is preliminary data.</text>
</comment>
<keyword evidence="4 10" id="KW-1133">Transmembrane helix</keyword>
<dbReference type="GO" id="GO:0034707">
    <property type="term" value="C:chloride channel complex"/>
    <property type="evidence" value="ECO:0007669"/>
    <property type="project" value="UniProtKB-KW"/>
</dbReference>
<dbReference type="InterPro" id="IPR001807">
    <property type="entry name" value="ClC"/>
</dbReference>
<evidence type="ECO:0000256" key="10">
    <source>
        <dbReference type="SAM" id="Phobius"/>
    </source>
</evidence>
<dbReference type="PRINTS" id="PR00762">
    <property type="entry name" value="CLCHANNEL"/>
</dbReference>
<dbReference type="AlphaFoldDB" id="A0A7C1AZ51"/>
<evidence type="ECO:0000313" key="11">
    <source>
        <dbReference type="EMBL" id="HDL90522.1"/>
    </source>
</evidence>
<dbReference type="InterPro" id="IPR014743">
    <property type="entry name" value="Cl-channel_core"/>
</dbReference>
<dbReference type="CDD" id="cd00400">
    <property type="entry name" value="Voltage_gated_ClC"/>
    <property type="match status" value="1"/>
</dbReference>
<evidence type="ECO:0000256" key="7">
    <source>
        <dbReference type="ARBA" id="ARBA00023173"/>
    </source>
</evidence>
<evidence type="ECO:0000256" key="9">
    <source>
        <dbReference type="ARBA" id="ARBA00023303"/>
    </source>
</evidence>
<dbReference type="Proteomes" id="UP000886355">
    <property type="component" value="Unassembled WGS sequence"/>
</dbReference>
<keyword evidence="9" id="KW-0407">Ion channel</keyword>
<dbReference type="Gene3D" id="1.10.3080.10">
    <property type="entry name" value="Clc chloride channel"/>
    <property type="match status" value="1"/>
</dbReference>
<accession>A0A7C1AZ51</accession>
<feature type="non-terminal residue" evidence="11">
    <location>
        <position position="215"/>
    </location>
</feature>
<sequence length="215" mass="23431">MGLIFKLRDRLNRQAALKWVIYGTIVGIVSGLGAVTFFYCLEWGKFYLFEYLAGYKLTHPAGEHLVNIEVVRPFKRWLLFVLPVVGGLLSGLIVYTWAPEAEGHGTDAMIDSFHNRNGYVRWRVPYVKSLASVITLATGGSAGREGPIAQIGSGFGSWLAQVLGLSIKDRRILLLAGCAGGLGAIFRAPLGGALTAVEVLYREDFESEAIVPCVI</sequence>
<evidence type="ECO:0000256" key="4">
    <source>
        <dbReference type="ARBA" id="ARBA00022989"/>
    </source>
</evidence>
<keyword evidence="8" id="KW-0868">Chloride</keyword>
<feature type="transmembrane region" description="Helical" evidence="10">
    <location>
        <begin position="20"/>
        <end position="41"/>
    </location>
</feature>
<organism evidence="11">
    <name type="scientific">Thermodesulforhabdus norvegica</name>
    <dbReference type="NCBI Taxonomy" id="39841"/>
    <lineage>
        <taxon>Bacteria</taxon>
        <taxon>Pseudomonadati</taxon>
        <taxon>Thermodesulfobacteriota</taxon>
        <taxon>Syntrophobacteria</taxon>
        <taxon>Syntrophobacterales</taxon>
        <taxon>Thermodesulforhabdaceae</taxon>
        <taxon>Thermodesulforhabdus</taxon>
    </lineage>
</organism>
<evidence type="ECO:0000256" key="1">
    <source>
        <dbReference type="ARBA" id="ARBA00004141"/>
    </source>
</evidence>
<protein>
    <submittedName>
        <fullName evidence="11">Chloride channel protein</fullName>
    </submittedName>
</protein>
<keyword evidence="5" id="KW-0406">Ion transport</keyword>
<feature type="transmembrane region" description="Helical" evidence="10">
    <location>
        <begin position="77"/>
        <end position="98"/>
    </location>
</feature>
<dbReference type="PANTHER" id="PTHR43427">
    <property type="entry name" value="CHLORIDE CHANNEL PROTEIN CLC-E"/>
    <property type="match status" value="1"/>
</dbReference>
<dbReference type="Pfam" id="PF00654">
    <property type="entry name" value="Voltage_CLC"/>
    <property type="match status" value="1"/>
</dbReference>
<keyword evidence="7" id="KW-0869">Chloride channel</keyword>
<evidence type="ECO:0000256" key="6">
    <source>
        <dbReference type="ARBA" id="ARBA00023136"/>
    </source>
</evidence>
<dbReference type="GO" id="GO:0005254">
    <property type="term" value="F:chloride channel activity"/>
    <property type="evidence" value="ECO:0007669"/>
    <property type="project" value="UniProtKB-KW"/>
</dbReference>
<dbReference type="PANTHER" id="PTHR43427:SF6">
    <property type="entry name" value="CHLORIDE CHANNEL PROTEIN CLC-E"/>
    <property type="match status" value="1"/>
</dbReference>
<evidence type="ECO:0000256" key="8">
    <source>
        <dbReference type="ARBA" id="ARBA00023214"/>
    </source>
</evidence>
<name>A0A7C1AZ51_9BACT</name>
<evidence type="ECO:0000256" key="5">
    <source>
        <dbReference type="ARBA" id="ARBA00023065"/>
    </source>
</evidence>
<gene>
    <name evidence="11" type="ORF">ENG14_06430</name>
</gene>
<dbReference type="SUPFAM" id="SSF81340">
    <property type="entry name" value="Clc chloride channel"/>
    <property type="match status" value="1"/>
</dbReference>
<evidence type="ECO:0000256" key="3">
    <source>
        <dbReference type="ARBA" id="ARBA00022692"/>
    </source>
</evidence>
<keyword evidence="2" id="KW-0813">Transport</keyword>
<comment type="subcellular location">
    <subcellularLocation>
        <location evidence="1">Membrane</location>
        <topology evidence="1">Multi-pass membrane protein</topology>
    </subcellularLocation>
</comment>